<dbReference type="EMBL" id="JACCFY010000001">
    <property type="protein sequence ID" value="NYJ77997.1"/>
    <property type="molecule type" value="Genomic_DNA"/>
</dbReference>
<dbReference type="Gene3D" id="3.40.50.1820">
    <property type="entry name" value="alpha/beta hydrolase"/>
    <property type="match status" value="1"/>
</dbReference>
<keyword evidence="3" id="KW-1185">Reference proteome</keyword>
<evidence type="ECO:0000259" key="1">
    <source>
        <dbReference type="Pfam" id="PF12697"/>
    </source>
</evidence>
<dbReference type="RefSeq" id="WP_179541404.1">
    <property type="nucleotide sequence ID" value="NZ_BAAALL010000002.1"/>
</dbReference>
<organism evidence="2 3">
    <name type="scientific">Nesterenkonia xinjiangensis</name>
    <dbReference type="NCBI Taxonomy" id="225327"/>
    <lineage>
        <taxon>Bacteria</taxon>
        <taxon>Bacillati</taxon>
        <taxon>Actinomycetota</taxon>
        <taxon>Actinomycetes</taxon>
        <taxon>Micrococcales</taxon>
        <taxon>Micrococcaceae</taxon>
        <taxon>Nesterenkonia</taxon>
    </lineage>
</organism>
<feature type="domain" description="AB hydrolase-1" evidence="1">
    <location>
        <begin position="9"/>
        <end position="234"/>
    </location>
</feature>
<protein>
    <submittedName>
        <fullName evidence="2">Pimeloyl-ACP methyl ester carboxylesterase</fullName>
    </submittedName>
</protein>
<dbReference type="PANTHER" id="PTHR43689:SF8">
    <property type="entry name" value="ALPHA_BETA-HYDROLASES SUPERFAMILY PROTEIN"/>
    <property type="match status" value="1"/>
</dbReference>
<dbReference type="PANTHER" id="PTHR43689">
    <property type="entry name" value="HYDROLASE"/>
    <property type="match status" value="1"/>
</dbReference>
<reference evidence="2 3" key="1">
    <citation type="submission" date="2020-07" db="EMBL/GenBank/DDBJ databases">
        <title>Sequencing the genomes of 1000 actinobacteria strains.</title>
        <authorList>
            <person name="Klenk H.-P."/>
        </authorList>
    </citation>
    <scope>NUCLEOTIDE SEQUENCE [LARGE SCALE GENOMIC DNA]</scope>
    <source>
        <strain evidence="2 3">DSM 15475</strain>
    </source>
</reference>
<sequence>MVDDEAVPIVLLHGVGLDSSIWRDLEEAITAGSCRTVTAIDLPGHGSQPPLGGSVTLDDLVDDVAARVPDRMHMVGFSVGALIAARLVRRDPGRAATLTCVSSVYDRSPEQVSAVGERLHHAARDFPGSVEASLQRWFPTGTPVSSDRVEDVRRVLLANDVSSYLRVYEVFATADKQIIQDVPQLEVPVLAVTGSEDSGSTPEMSRRLADAAEDGRAVVVEGIRHMLPLEHPEHLAETLITFLDDRTGACHD</sequence>
<dbReference type="InterPro" id="IPR000073">
    <property type="entry name" value="AB_hydrolase_1"/>
</dbReference>
<dbReference type="AlphaFoldDB" id="A0A7Z0GL66"/>
<accession>A0A7Z0GL66</accession>
<evidence type="ECO:0000313" key="3">
    <source>
        <dbReference type="Proteomes" id="UP000535437"/>
    </source>
</evidence>
<gene>
    <name evidence="2" type="ORF">HNR09_001408</name>
</gene>
<dbReference type="GO" id="GO:0003824">
    <property type="term" value="F:catalytic activity"/>
    <property type="evidence" value="ECO:0007669"/>
    <property type="project" value="UniProtKB-ARBA"/>
</dbReference>
<dbReference type="InterPro" id="IPR029058">
    <property type="entry name" value="AB_hydrolase_fold"/>
</dbReference>
<proteinExistence type="predicted"/>
<dbReference type="Proteomes" id="UP000535437">
    <property type="component" value="Unassembled WGS sequence"/>
</dbReference>
<dbReference type="Pfam" id="PF12697">
    <property type="entry name" value="Abhydrolase_6"/>
    <property type="match status" value="1"/>
</dbReference>
<comment type="caution">
    <text evidence="2">The sequence shown here is derived from an EMBL/GenBank/DDBJ whole genome shotgun (WGS) entry which is preliminary data.</text>
</comment>
<name>A0A7Z0GL66_9MICC</name>
<dbReference type="SUPFAM" id="SSF53474">
    <property type="entry name" value="alpha/beta-Hydrolases"/>
    <property type="match status" value="1"/>
</dbReference>
<evidence type="ECO:0000313" key="2">
    <source>
        <dbReference type="EMBL" id="NYJ77997.1"/>
    </source>
</evidence>